<keyword evidence="6" id="KW-1015">Disulfide bond</keyword>
<comment type="similarity">
    <text evidence="1">Belongs to the nuclease type I family.</text>
</comment>
<dbReference type="PANTHER" id="PTHR33146">
    <property type="entry name" value="ENDONUCLEASE 4"/>
    <property type="match status" value="1"/>
</dbReference>
<evidence type="ECO:0000256" key="5">
    <source>
        <dbReference type="ARBA" id="ARBA00022801"/>
    </source>
</evidence>
<dbReference type="InterPro" id="IPR003154">
    <property type="entry name" value="S1/P1nuclease"/>
</dbReference>
<keyword evidence="5" id="KW-0378">Hydrolase</keyword>
<feature type="chain" id="PRO_5042596800" evidence="8">
    <location>
        <begin position="18"/>
        <end position="313"/>
    </location>
</feature>
<evidence type="ECO:0000313" key="10">
    <source>
        <dbReference type="Proteomes" id="UP001296104"/>
    </source>
</evidence>
<evidence type="ECO:0000313" key="9">
    <source>
        <dbReference type="EMBL" id="CAK4034510.1"/>
    </source>
</evidence>
<evidence type="ECO:0000256" key="7">
    <source>
        <dbReference type="ARBA" id="ARBA00023180"/>
    </source>
</evidence>
<keyword evidence="8" id="KW-0732">Signal</keyword>
<reference evidence="9" key="1">
    <citation type="submission" date="2023-11" db="EMBL/GenBank/DDBJ databases">
        <authorList>
            <person name="Alioto T."/>
            <person name="Alioto T."/>
            <person name="Gomez Garrido J."/>
        </authorList>
    </citation>
    <scope>NUCLEOTIDE SEQUENCE</scope>
</reference>
<dbReference type="Gene3D" id="1.10.575.10">
    <property type="entry name" value="P1 Nuclease"/>
    <property type="match status" value="1"/>
</dbReference>
<dbReference type="GO" id="GO:0046872">
    <property type="term" value="F:metal ion binding"/>
    <property type="evidence" value="ECO:0007669"/>
    <property type="project" value="UniProtKB-KW"/>
</dbReference>
<keyword evidence="4" id="KW-0255">Endonuclease</keyword>
<accession>A0AAI9EFR5</accession>
<organism evidence="9 10">
    <name type="scientific">Lecanosticta acicola</name>
    <dbReference type="NCBI Taxonomy" id="111012"/>
    <lineage>
        <taxon>Eukaryota</taxon>
        <taxon>Fungi</taxon>
        <taxon>Dikarya</taxon>
        <taxon>Ascomycota</taxon>
        <taxon>Pezizomycotina</taxon>
        <taxon>Dothideomycetes</taxon>
        <taxon>Dothideomycetidae</taxon>
        <taxon>Mycosphaerellales</taxon>
        <taxon>Mycosphaerellaceae</taxon>
        <taxon>Lecanosticta</taxon>
    </lineage>
</organism>
<name>A0AAI9EFR5_9PEZI</name>
<sequence length="313" mass="34878">MRTYSILAACLASSAYAWHLQIHNQIAFMAERLLTPEASSIAARILDPKYCGSIGKAAAWADTVRKVGAPYSYNWHFIDLHENVSTSNCSNRWDGVCDDGDCVVAQIANQTAILTHCVRRLKGGSYQPDVDCQQALMWVVHFIGDVAQPLHTSGTAQGGNLVKVLFNGTATNLHDVWDRLILYSGTNRTGDFSDKELDPYFAALLQRINHDSLPVARNHWARCDFEISKGDHCPKRWAEDSHALVCNAVYHMPFSNTTDLMNTGYARDAFPTAELQLAKAAWRLAGWLNHLVTYTPVDFEVASNEHQVVLEAR</sequence>
<dbReference type="GO" id="GO:0016788">
    <property type="term" value="F:hydrolase activity, acting on ester bonds"/>
    <property type="evidence" value="ECO:0007669"/>
    <property type="project" value="InterPro"/>
</dbReference>
<keyword evidence="10" id="KW-1185">Reference proteome</keyword>
<evidence type="ECO:0000256" key="2">
    <source>
        <dbReference type="ARBA" id="ARBA00022722"/>
    </source>
</evidence>
<dbReference type="Pfam" id="PF02265">
    <property type="entry name" value="S1-P1_nuclease"/>
    <property type="match status" value="1"/>
</dbReference>
<evidence type="ECO:0000256" key="8">
    <source>
        <dbReference type="SAM" id="SignalP"/>
    </source>
</evidence>
<dbReference type="EMBL" id="CAVMBE010000121">
    <property type="protein sequence ID" value="CAK4034510.1"/>
    <property type="molecule type" value="Genomic_DNA"/>
</dbReference>
<evidence type="ECO:0000256" key="4">
    <source>
        <dbReference type="ARBA" id="ARBA00022759"/>
    </source>
</evidence>
<dbReference type="GO" id="GO:0004519">
    <property type="term" value="F:endonuclease activity"/>
    <property type="evidence" value="ECO:0007669"/>
    <property type="project" value="UniProtKB-KW"/>
</dbReference>
<protein>
    <submittedName>
        <fullName evidence="9">Nuclease PA3</fullName>
    </submittedName>
</protein>
<gene>
    <name evidence="9" type="ORF">LECACI_7A009668</name>
</gene>
<evidence type="ECO:0000256" key="6">
    <source>
        <dbReference type="ARBA" id="ARBA00023157"/>
    </source>
</evidence>
<keyword evidence="3" id="KW-0479">Metal-binding</keyword>
<dbReference type="CDD" id="cd11010">
    <property type="entry name" value="S1-P1_nuclease"/>
    <property type="match status" value="1"/>
</dbReference>
<keyword evidence="2" id="KW-0540">Nuclease</keyword>
<dbReference type="GO" id="GO:0003676">
    <property type="term" value="F:nucleic acid binding"/>
    <property type="evidence" value="ECO:0007669"/>
    <property type="project" value="InterPro"/>
</dbReference>
<dbReference type="Proteomes" id="UP001296104">
    <property type="component" value="Unassembled WGS sequence"/>
</dbReference>
<evidence type="ECO:0000256" key="3">
    <source>
        <dbReference type="ARBA" id="ARBA00022723"/>
    </source>
</evidence>
<evidence type="ECO:0000256" key="1">
    <source>
        <dbReference type="ARBA" id="ARBA00009547"/>
    </source>
</evidence>
<dbReference type="AlphaFoldDB" id="A0AAI9EFR5"/>
<dbReference type="InterPro" id="IPR008947">
    <property type="entry name" value="PLipase_C/P1_nuclease_dom_sf"/>
</dbReference>
<dbReference type="PANTHER" id="PTHR33146:SF26">
    <property type="entry name" value="ENDONUCLEASE 4"/>
    <property type="match status" value="1"/>
</dbReference>
<proteinExistence type="inferred from homology"/>
<feature type="signal peptide" evidence="8">
    <location>
        <begin position="1"/>
        <end position="17"/>
    </location>
</feature>
<keyword evidence="7" id="KW-0325">Glycoprotein</keyword>
<dbReference type="SUPFAM" id="SSF48537">
    <property type="entry name" value="Phospholipase C/P1 nuclease"/>
    <property type="match status" value="1"/>
</dbReference>
<dbReference type="GO" id="GO:0006308">
    <property type="term" value="P:DNA catabolic process"/>
    <property type="evidence" value="ECO:0007669"/>
    <property type="project" value="InterPro"/>
</dbReference>
<comment type="caution">
    <text evidence="9">The sequence shown here is derived from an EMBL/GenBank/DDBJ whole genome shotgun (WGS) entry which is preliminary data.</text>
</comment>